<accession>A0A512BW01</accession>
<feature type="transmembrane region" description="Helical" evidence="8">
    <location>
        <begin position="110"/>
        <end position="139"/>
    </location>
</feature>
<evidence type="ECO:0000313" key="11">
    <source>
        <dbReference type="Proteomes" id="UP000321085"/>
    </source>
</evidence>
<feature type="transmembrane region" description="Helical" evidence="8">
    <location>
        <begin position="262"/>
        <end position="284"/>
    </location>
</feature>
<sequence>MVDATSPGKRAVRIGDHVLPIVMLAPLLILFGITCLYMITNSFQTKELFQSVGSAGFANYIEILRSPRFWSSVRFGLLWAFETVILQTIVGFALALLLNEVFLGRSVARAVIFIPYLLMGPVTALLFLLLFGSTFGLFAVWLRSMGFNIYWYGSDYASLLLTMSAVWHYAPFSMLILLAGLQSIPAELYEAAKIDGANVFQRFIHVTLPSMRDALFVAIVLRMIFMFNKFDLPWLVTAGGPVGKTENVAVYIYKQAFENFNLGTASAAGTLMLAMICGLIFIHFKLYERSGKQS</sequence>
<dbReference type="Gene3D" id="1.10.3720.10">
    <property type="entry name" value="MetI-like"/>
    <property type="match status" value="1"/>
</dbReference>
<evidence type="ECO:0000256" key="4">
    <source>
        <dbReference type="ARBA" id="ARBA00022475"/>
    </source>
</evidence>
<evidence type="ECO:0000256" key="3">
    <source>
        <dbReference type="ARBA" id="ARBA00022448"/>
    </source>
</evidence>
<dbReference type="PANTHER" id="PTHR43227:SF7">
    <property type="entry name" value="ARABINOOLIGOSACCHARIDES TRANSPORT SYSTEM PERMEASE PROTEIN ARAP"/>
    <property type="match status" value="1"/>
</dbReference>
<evidence type="ECO:0000256" key="1">
    <source>
        <dbReference type="ARBA" id="ARBA00004651"/>
    </source>
</evidence>
<evidence type="ECO:0000259" key="9">
    <source>
        <dbReference type="PROSITE" id="PS50928"/>
    </source>
</evidence>
<proteinExistence type="inferred from homology"/>
<feature type="transmembrane region" description="Helical" evidence="8">
    <location>
        <begin position="18"/>
        <end position="39"/>
    </location>
</feature>
<evidence type="ECO:0000256" key="7">
    <source>
        <dbReference type="ARBA" id="ARBA00023136"/>
    </source>
</evidence>
<evidence type="ECO:0000256" key="2">
    <source>
        <dbReference type="ARBA" id="ARBA00009306"/>
    </source>
</evidence>
<feature type="transmembrane region" description="Helical" evidence="8">
    <location>
        <begin position="202"/>
        <end position="225"/>
    </location>
</feature>
<evidence type="ECO:0000313" key="10">
    <source>
        <dbReference type="EMBL" id="GEO16123.1"/>
    </source>
</evidence>
<dbReference type="AlphaFoldDB" id="A0A512BW01"/>
<organism evidence="10 11">
    <name type="scientific">Microvirga aerophila</name>
    <dbReference type="NCBI Taxonomy" id="670291"/>
    <lineage>
        <taxon>Bacteria</taxon>
        <taxon>Pseudomonadati</taxon>
        <taxon>Pseudomonadota</taxon>
        <taxon>Alphaproteobacteria</taxon>
        <taxon>Hyphomicrobiales</taxon>
        <taxon>Methylobacteriaceae</taxon>
        <taxon>Microvirga</taxon>
    </lineage>
</organism>
<dbReference type="PANTHER" id="PTHR43227">
    <property type="entry name" value="BLL4140 PROTEIN"/>
    <property type="match status" value="1"/>
</dbReference>
<dbReference type="GO" id="GO:0005886">
    <property type="term" value="C:plasma membrane"/>
    <property type="evidence" value="ECO:0007669"/>
    <property type="project" value="UniProtKB-SubCell"/>
</dbReference>
<keyword evidence="5 8" id="KW-0812">Transmembrane</keyword>
<comment type="similarity">
    <text evidence="2 8">Belongs to the binding-protein-dependent transport system permease family.</text>
</comment>
<dbReference type="EMBL" id="BJYU01000055">
    <property type="protein sequence ID" value="GEO16123.1"/>
    <property type="molecule type" value="Genomic_DNA"/>
</dbReference>
<dbReference type="CDD" id="cd06261">
    <property type="entry name" value="TM_PBP2"/>
    <property type="match status" value="1"/>
</dbReference>
<evidence type="ECO:0000256" key="6">
    <source>
        <dbReference type="ARBA" id="ARBA00022989"/>
    </source>
</evidence>
<dbReference type="GO" id="GO:0055085">
    <property type="term" value="P:transmembrane transport"/>
    <property type="evidence" value="ECO:0007669"/>
    <property type="project" value="InterPro"/>
</dbReference>
<feature type="transmembrane region" description="Helical" evidence="8">
    <location>
        <begin position="159"/>
        <end position="181"/>
    </location>
</feature>
<gene>
    <name evidence="10" type="ORF">MAE02_38190</name>
</gene>
<evidence type="ECO:0000256" key="8">
    <source>
        <dbReference type="RuleBase" id="RU363032"/>
    </source>
</evidence>
<dbReference type="Proteomes" id="UP000321085">
    <property type="component" value="Unassembled WGS sequence"/>
</dbReference>
<evidence type="ECO:0000256" key="5">
    <source>
        <dbReference type="ARBA" id="ARBA00022692"/>
    </source>
</evidence>
<keyword evidence="3 8" id="KW-0813">Transport</keyword>
<dbReference type="RefSeq" id="WP_114187238.1">
    <property type="nucleotide sequence ID" value="NZ_BJYU01000055.1"/>
</dbReference>
<dbReference type="Pfam" id="PF00528">
    <property type="entry name" value="BPD_transp_1"/>
    <property type="match status" value="1"/>
</dbReference>
<protein>
    <submittedName>
        <fullName evidence="10">Sugar ABC transporter permease</fullName>
    </submittedName>
</protein>
<name>A0A512BW01_9HYPH</name>
<dbReference type="InterPro" id="IPR000515">
    <property type="entry name" value="MetI-like"/>
</dbReference>
<dbReference type="InterPro" id="IPR050809">
    <property type="entry name" value="UgpAE/MalFG_permease"/>
</dbReference>
<feature type="domain" description="ABC transmembrane type-1" evidence="9">
    <location>
        <begin position="73"/>
        <end position="283"/>
    </location>
</feature>
<comment type="caution">
    <text evidence="10">The sequence shown here is derived from an EMBL/GenBank/DDBJ whole genome shotgun (WGS) entry which is preliminary data.</text>
</comment>
<keyword evidence="11" id="KW-1185">Reference proteome</keyword>
<dbReference type="InterPro" id="IPR035906">
    <property type="entry name" value="MetI-like_sf"/>
</dbReference>
<keyword evidence="4" id="KW-1003">Cell membrane</keyword>
<dbReference type="OrthoDB" id="9782326at2"/>
<reference evidence="10 11" key="1">
    <citation type="submission" date="2019-07" db="EMBL/GenBank/DDBJ databases">
        <title>Whole genome shotgun sequence of Microvirga aerophila NBRC 106136.</title>
        <authorList>
            <person name="Hosoyama A."/>
            <person name="Uohara A."/>
            <person name="Ohji S."/>
            <person name="Ichikawa N."/>
        </authorList>
    </citation>
    <scope>NUCLEOTIDE SEQUENCE [LARGE SCALE GENOMIC DNA]</scope>
    <source>
        <strain evidence="10 11">NBRC 106136</strain>
    </source>
</reference>
<keyword evidence="7 8" id="KW-0472">Membrane</keyword>
<comment type="subcellular location">
    <subcellularLocation>
        <location evidence="1 8">Cell membrane</location>
        <topology evidence="1 8">Multi-pass membrane protein</topology>
    </subcellularLocation>
</comment>
<dbReference type="PROSITE" id="PS50928">
    <property type="entry name" value="ABC_TM1"/>
    <property type="match status" value="1"/>
</dbReference>
<feature type="transmembrane region" description="Helical" evidence="8">
    <location>
        <begin position="77"/>
        <end position="98"/>
    </location>
</feature>
<dbReference type="SUPFAM" id="SSF161098">
    <property type="entry name" value="MetI-like"/>
    <property type="match status" value="1"/>
</dbReference>
<keyword evidence="6 8" id="KW-1133">Transmembrane helix</keyword>